<name>A0A9P6FA65_9FUNG</name>
<comment type="caution">
    <text evidence="3">The sequence shown here is derived from an EMBL/GenBank/DDBJ whole genome shotgun (WGS) entry which is preliminary data.</text>
</comment>
<keyword evidence="4" id="KW-1185">Reference proteome</keyword>
<proteinExistence type="predicted"/>
<reference evidence="3" key="1">
    <citation type="journal article" date="2020" name="Fungal Divers.">
        <title>Resolving the Mortierellaceae phylogeny through synthesis of multi-gene phylogenetics and phylogenomics.</title>
        <authorList>
            <person name="Vandepol N."/>
            <person name="Liber J."/>
            <person name="Desiro A."/>
            <person name="Na H."/>
            <person name="Kennedy M."/>
            <person name="Barry K."/>
            <person name="Grigoriev I.V."/>
            <person name="Miller A.N."/>
            <person name="O'Donnell K."/>
            <person name="Stajich J.E."/>
            <person name="Bonito G."/>
        </authorList>
    </citation>
    <scope>NUCLEOTIDE SEQUENCE</scope>
    <source>
        <strain evidence="3">NRRL 2591</strain>
    </source>
</reference>
<feature type="compositionally biased region" description="Acidic residues" evidence="1">
    <location>
        <begin position="101"/>
        <end position="127"/>
    </location>
</feature>
<dbReference type="AlphaFoldDB" id="A0A9P6FA65"/>
<keyword evidence="2" id="KW-1133">Transmembrane helix</keyword>
<accession>A0A9P6FA65</accession>
<dbReference type="Proteomes" id="UP000723463">
    <property type="component" value="Unassembled WGS sequence"/>
</dbReference>
<evidence type="ECO:0000256" key="2">
    <source>
        <dbReference type="SAM" id="Phobius"/>
    </source>
</evidence>
<evidence type="ECO:0000313" key="3">
    <source>
        <dbReference type="EMBL" id="KAF9546570.1"/>
    </source>
</evidence>
<dbReference type="EMBL" id="JAAAXW010000054">
    <property type="protein sequence ID" value="KAF9546570.1"/>
    <property type="molecule type" value="Genomic_DNA"/>
</dbReference>
<keyword evidence="2" id="KW-0812">Transmembrane</keyword>
<feature type="transmembrane region" description="Helical" evidence="2">
    <location>
        <begin position="26"/>
        <end position="45"/>
    </location>
</feature>
<organism evidence="3 4">
    <name type="scientific">Mortierella hygrophila</name>
    <dbReference type="NCBI Taxonomy" id="979708"/>
    <lineage>
        <taxon>Eukaryota</taxon>
        <taxon>Fungi</taxon>
        <taxon>Fungi incertae sedis</taxon>
        <taxon>Mucoromycota</taxon>
        <taxon>Mortierellomycotina</taxon>
        <taxon>Mortierellomycetes</taxon>
        <taxon>Mortierellales</taxon>
        <taxon>Mortierellaceae</taxon>
        <taxon>Mortierella</taxon>
    </lineage>
</organism>
<feature type="compositionally biased region" description="Basic and acidic residues" evidence="1">
    <location>
        <begin position="264"/>
        <end position="292"/>
    </location>
</feature>
<gene>
    <name evidence="3" type="ORF">EC957_009648</name>
</gene>
<feature type="compositionally biased region" description="Basic and acidic residues" evidence="1">
    <location>
        <begin position="225"/>
        <end position="258"/>
    </location>
</feature>
<feature type="region of interest" description="Disordered" evidence="1">
    <location>
        <begin position="101"/>
        <end position="138"/>
    </location>
</feature>
<feature type="region of interest" description="Disordered" evidence="1">
    <location>
        <begin position="153"/>
        <end position="213"/>
    </location>
</feature>
<protein>
    <submittedName>
        <fullName evidence="3">Uncharacterized protein</fullName>
    </submittedName>
</protein>
<feature type="compositionally biased region" description="Basic residues" evidence="1">
    <location>
        <begin position="196"/>
        <end position="206"/>
    </location>
</feature>
<feature type="region of interest" description="Disordered" evidence="1">
    <location>
        <begin position="344"/>
        <end position="365"/>
    </location>
</feature>
<keyword evidence="2" id="KW-0472">Membrane</keyword>
<evidence type="ECO:0000256" key="1">
    <source>
        <dbReference type="SAM" id="MobiDB-lite"/>
    </source>
</evidence>
<evidence type="ECO:0000313" key="4">
    <source>
        <dbReference type="Proteomes" id="UP000723463"/>
    </source>
</evidence>
<feature type="compositionally biased region" description="Low complexity" evidence="1">
    <location>
        <begin position="163"/>
        <end position="175"/>
    </location>
</feature>
<sequence>MRHFFRNRTTNNCGRIINNPPTHSSIYIPPTVLLVAILGILIYTYQDTIQDRYLEAIYRLRNYRRQGNEQDEELTEEQLRELYGGADSGDIPEELLRQFAEEDNNDEDVDEDEEEEEDGEEGEEGQEEVQPQGSTTSARLRMHHEMVQQMRARAGFAPEPFPGDVVPGEEGAAAGENDEDAEDDGGVGSSQGATAHRIKRVGKKKAEKLQRKEQMRAYHEFMEMQRTERRQQEEMFRIHEAAAQEERQRKRTAQIEKDRKRKEQLKEKEAKENDSRRKRVQAEKVKEETARRELRSYIQRVKSFKLGALAKRLDRTEAQLLKDLSAIAQESSSDSDIFITLANSPSATPSSPSVSAATPSSSSSASKARQHLLILYDSASDQYVILDKAKLEAFAAVVQSKGRMDKKELSIASETILQSAP</sequence>
<feature type="compositionally biased region" description="Acidic residues" evidence="1">
    <location>
        <begin position="176"/>
        <end position="185"/>
    </location>
</feature>
<feature type="region of interest" description="Disordered" evidence="1">
    <location>
        <begin position="225"/>
        <end position="292"/>
    </location>
</feature>